<dbReference type="RefSeq" id="XP_025429764.1">
    <property type="nucleotide sequence ID" value="XM_025577485.1"/>
</dbReference>
<gene>
    <name evidence="1" type="ORF">BP01DRAFT_384168</name>
</gene>
<sequence length="104" mass="11938">MEKRPERCWRLRDAQVIRTVSTPFVLQDLRSPTRSSISFLHRSVSSFRTVLPTMSRLLEPSAVAGKLPLRDCVVMGSMTRNRCVNKGTFVELDWLHLAMVVLHD</sequence>
<dbReference type="EMBL" id="KZ821241">
    <property type="protein sequence ID" value="PYH43782.1"/>
    <property type="molecule type" value="Genomic_DNA"/>
</dbReference>
<protein>
    <submittedName>
        <fullName evidence="1">Uncharacterized protein</fullName>
    </submittedName>
</protein>
<dbReference type="AlphaFoldDB" id="A0A319A9W5"/>
<evidence type="ECO:0000313" key="1">
    <source>
        <dbReference type="EMBL" id="PYH43782.1"/>
    </source>
</evidence>
<dbReference type="Proteomes" id="UP000248349">
    <property type="component" value="Unassembled WGS sequence"/>
</dbReference>
<organism evidence="1 2">
    <name type="scientific">Aspergillus saccharolyticus JOP 1030-1</name>
    <dbReference type="NCBI Taxonomy" id="1450539"/>
    <lineage>
        <taxon>Eukaryota</taxon>
        <taxon>Fungi</taxon>
        <taxon>Dikarya</taxon>
        <taxon>Ascomycota</taxon>
        <taxon>Pezizomycotina</taxon>
        <taxon>Eurotiomycetes</taxon>
        <taxon>Eurotiomycetidae</taxon>
        <taxon>Eurotiales</taxon>
        <taxon>Aspergillaceae</taxon>
        <taxon>Aspergillus</taxon>
        <taxon>Aspergillus subgen. Circumdati</taxon>
    </lineage>
</organism>
<reference evidence="1 2" key="1">
    <citation type="submission" date="2016-12" db="EMBL/GenBank/DDBJ databases">
        <title>The genomes of Aspergillus section Nigri reveals drivers in fungal speciation.</title>
        <authorList>
            <consortium name="DOE Joint Genome Institute"/>
            <person name="Vesth T.C."/>
            <person name="Nybo J."/>
            <person name="Theobald S."/>
            <person name="Brandl J."/>
            <person name="Frisvad J.C."/>
            <person name="Nielsen K.F."/>
            <person name="Lyhne E.K."/>
            <person name="Kogle M.E."/>
            <person name="Kuo A."/>
            <person name="Riley R."/>
            <person name="Clum A."/>
            <person name="Nolan M."/>
            <person name="Lipzen A."/>
            <person name="Salamov A."/>
            <person name="Henrissat B."/>
            <person name="Wiebenga A."/>
            <person name="De Vries R.P."/>
            <person name="Grigoriev I.V."/>
            <person name="Mortensen U.H."/>
            <person name="Andersen M.R."/>
            <person name="Baker S.E."/>
        </authorList>
    </citation>
    <scope>NUCLEOTIDE SEQUENCE [LARGE SCALE GENOMIC DNA]</scope>
    <source>
        <strain evidence="1 2">JOP 1030-1</strain>
    </source>
</reference>
<keyword evidence="2" id="KW-1185">Reference proteome</keyword>
<proteinExistence type="predicted"/>
<name>A0A319A9W5_9EURO</name>
<dbReference type="OrthoDB" id="276546at2759"/>
<accession>A0A319A9W5</accession>
<dbReference type="GeneID" id="37078714"/>
<evidence type="ECO:0000313" key="2">
    <source>
        <dbReference type="Proteomes" id="UP000248349"/>
    </source>
</evidence>